<dbReference type="CDD" id="cd19746">
    <property type="entry name" value="bHLH_TS_ASCL4"/>
    <property type="match status" value="1"/>
</dbReference>
<keyword evidence="1" id="KW-0805">Transcription regulation</keyword>
<reference evidence="7" key="2">
    <citation type="submission" date="2025-09" db="UniProtKB">
        <authorList>
            <consortium name="Ensembl"/>
        </authorList>
    </citation>
    <scope>IDENTIFICATION</scope>
</reference>
<dbReference type="GO" id="GO:0000977">
    <property type="term" value="F:RNA polymerase II transcription regulatory region sequence-specific DNA binding"/>
    <property type="evidence" value="ECO:0007669"/>
    <property type="project" value="UniProtKB-ARBA"/>
</dbReference>
<dbReference type="InterPro" id="IPR011598">
    <property type="entry name" value="bHLH_dom"/>
</dbReference>
<dbReference type="FunFam" id="4.10.280.10:FF:000038">
    <property type="entry name" value="achaete-scute homolog 3"/>
    <property type="match status" value="1"/>
</dbReference>
<proteinExistence type="predicted"/>
<dbReference type="InterPro" id="IPR050283">
    <property type="entry name" value="E-box_TF_Regulators"/>
</dbReference>
<dbReference type="GeneTree" id="ENSGT00940000162902"/>
<evidence type="ECO:0000256" key="5">
    <source>
        <dbReference type="SAM" id="MobiDB-lite"/>
    </source>
</evidence>
<dbReference type="GO" id="GO:0001227">
    <property type="term" value="F:DNA-binding transcription repressor activity, RNA polymerase II-specific"/>
    <property type="evidence" value="ECO:0007669"/>
    <property type="project" value="UniProtKB-ARBA"/>
</dbReference>
<dbReference type="Pfam" id="PF00010">
    <property type="entry name" value="HLH"/>
    <property type="match status" value="1"/>
</dbReference>
<dbReference type="PANTHER" id="PTHR23349:SF108">
    <property type="entry name" value="BHLH DOMAIN-CONTAINING PROTEIN"/>
    <property type="match status" value="1"/>
</dbReference>
<feature type="region of interest" description="Disordered" evidence="5">
    <location>
        <begin position="195"/>
        <end position="217"/>
    </location>
</feature>
<keyword evidence="8" id="KW-1185">Reference proteome</keyword>
<evidence type="ECO:0000256" key="3">
    <source>
        <dbReference type="ARBA" id="ARBA00023163"/>
    </source>
</evidence>
<dbReference type="SUPFAM" id="SSF47459">
    <property type="entry name" value="HLH, helix-loop-helix DNA-binding domain"/>
    <property type="match status" value="1"/>
</dbReference>
<reference evidence="7" key="1">
    <citation type="submission" date="2025-08" db="UniProtKB">
        <authorList>
            <consortium name="Ensembl"/>
        </authorList>
    </citation>
    <scope>IDENTIFICATION</scope>
</reference>
<dbReference type="SMART" id="SM00353">
    <property type="entry name" value="HLH"/>
    <property type="match status" value="1"/>
</dbReference>
<protein>
    <recommendedName>
        <fullName evidence="6">BHLH domain-containing protein</fullName>
    </recommendedName>
</protein>
<dbReference type="GO" id="GO:0005634">
    <property type="term" value="C:nucleus"/>
    <property type="evidence" value="ECO:0007669"/>
    <property type="project" value="UniProtKB-ARBA"/>
</dbReference>
<accession>A0A8C7MZA9</accession>
<dbReference type="PROSITE" id="PS50888">
    <property type="entry name" value="BHLH"/>
    <property type="match status" value="1"/>
</dbReference>
<keyword evidence="3" id="KW-0804">Transcription</keyword>
<dbReference type="InterPro" id="IPR036638">
    <property type="entry name" value="HLH_DNA-bd_sf"/>
</dbReference>
<dbReference type="Ensembl" id="ENSOKIT00005096739.1">
    <property type="protein sequence ID" value="ENSOKIP00005090520.1"/>
    <property type="gene ID" value="ENSOKIG00005039471.1"/>
</dbReference>
<sequence length="217" mass="24749">MKPIKRAVVQSSQCIIVGNSQIWSTVSLAYPIPSSRELSDHKKGLFERMPYVRPIALGLSMDHQIAHYKGTRGLPFSLDTTTYLDPVYGQRFAGSLSYFPFHRHIGVYDYSFEPAFIRKRNERERQRVRCVNEGYARLREHLPQEFEDKRLSKVETLRAAIYYIKHLQSLLDVNVSSGGGIVEMSAGEMRSRAPVSKMTECYSDGESKNSDSGELSF</sequence>
<dbReference type="GO" id="GO:0048513">
    <property type="term" value="P:animal organ development"/>
    <property type="evidence" value="ECO:0007669"/>
    <property type="project" value="UniProtKB-ARBA"/>
</dbReference>
<dbReference type="GO" id="GO:0060429">
    <property type="term" value="P:epithelium development"/>
    <property type="evidence" value="ECO:0007669"/>
    <property type="project" value="UniProtKB-ARBA"/>
</dbReference>
<feature type="domain" description="BHLH" evidence="6">
    <location>
        <begin position="115"/>
        <end position="167"/>
    </location>
</feature>
<organism evidence="7 8">
    <name type="scientific">Oncorhynchus kisutch</name>
    <name type="common">Coho salmon</name>
    <name type="synonym">Salmo kisutch</name>
    <dbReference type="NCBI Taxonomy" id="8019"/>
    <lineage>
        <taxon>Eukaryota</taxon>
        <taxon>Metazoa</taxon>
        <taxon>Chordata</taxon>
        <taxon>Craniata</taxon>
        <taxon>Vertebrata</taxon>
        <taxon>Euteleostomi</taxon>
        <taxon>Actinopterygii</taxon>
        <taxon>Neopterygii</taxon>
        <taxon>Teleostei</taxon>
        <taxon>Protacanthopterygii</taxon>
        <taxon>Salmoniformes</taxon>
        <taxon>Salmonidae</taxon>
        <taxon>Salmoninae</taxon>
        <taxon>Oncorhynchus</taxon>
    </lineage>
</organism>
<name>A0A8C7MZA9_ONCKI</name>
<evidence type="ECO:0000256" key="2">
    <source>
        <dbReference type="ARBA" id="ARBA00023125"/>
    </source>
</evidence>
<dbReference type="AlphaFoldDB" id="A0A8C7MZA9"/>
<dbReference type="Proteomes" id="UP000694557">
    <property type="component" value="Unassembled WGS sequence"/>
</dbReference>
<keyword evidence="4" id="KW-0539">Nucleus</keyword>
<evidence type="ECO:0000313" key="7">
    <source>
        <dbReference type="Ensembl" id="ENSOKIP00005090520.1"/>
    </source>
</evidence>
<evidence type="ECO:0000256" key="1">
    <source>
        <dbReference type="ARBA" id="ARBA00023015"/>
    </source>
</evidence>
<evidence type="ECO:0000256" key="4">
    <source>
        <dbReference type="ARBA" id="ARBA00023242"/>
    </source>
</evidence>
<dbReference type="PANTHER" id="PTHR23349">
    <property type="entry name" value="BASIC HELIX-LOOP-HELIX TRANSCRIPTION FACTOR, TWIST"/>
    <property type="match status" value="1"/>
</dbReference>
<dbReference type="GO" id="GO:0046983">
    <property type="term" value="F:protein dimerization activity"/>
    <property type="evidence" value="ECO:0007669"/>
    <property type="project" value="InterPro"/>
</dbReference>
<dbReference type="GO" id="GO:0005667">
    <property type="term" value="C:transcription regulator complex"/>
    <property type="evidence" value="ECO:0007669"/>
    <property type="project" value="UniProtKB-ARBA"/>
</dbReference>
<dbReference type="Gene3D" id="4.10.280.10">
    <property type="entry name" value="Helix-loop-helix DNA-binding domain"/>
    <property type="match status" value="1"/>
</dbReference>
<evidence type="ECO:0000259" key="6">
    <source>
        <dbReference type="PROSITE" id="PS50888"/>
    </source>
</evidence>
<keyword evidence="2" id="KW-0238">DNA-binding</keyword>
<evidence type="ECO:0000313" key="8">
    <source>
        <dbReference type="Proteomes" id="UP000694557"/>
    </source>
</evidence>